<organism evidence="2 3">
    <name type="scientific">Desulforamulus reducens (strain ATCC BAA-1160 / DSM 100696 / MI-1)</name>
    <name type="common">Desulfotomaculum reducens</name>
    <dbReference type="NCBI Taxonomy" id="349161"/>
    <lineage>
        <taxon>Bacteria</taxon>
        <taxon>Bacillati</taxon>
        <taxon>Bacillota</taxon>
        <taxon>Clostridia</taxon>
        <taxon>Eubacteriales</taxon>
        <taxon>Peptococcaceae</taxon>
        <taxon>Desulforamulus</taxon>
    </lineage>
</organism>
<dbReference type="InterPro" id="IPR006674">
    <property type="entry name" value="HD_domain"/>
</dbReference>
<dbReference type="RefSeq" id="WP_011878156.1">
    <property type="nucleotide sequence ID" value="NC_009253.1"/>
</dbReference>
<dbReference type="Pfam" id="PF01966">
    <property type="entry name" value="HD"/>
    <property type="match status" value="1"/>
</dbReference>
<keyword evidence="2" id="KW-0378">Hydrolase</keyword>
<dbReference type="GO" id="GO:0016787">
    <property type="term" value="F:hydrolase activity"/>
    <property type="evidence" value="ECO:0007669"/>
    <property type="project" value="UniProtKB-KW"/>
</dbReference>
<dbReference type="CDD" id="cd00077">
    <property type="entry name" value="HDc"/>
    <property type="match status" value="1"/>
</dbReference>
<evidence type="ECO:0000313" key="2">
    <source>
        <dbReference type="EMBL" id="ABO50344.1"/>
    </source>
</evidence>
<dbReference type="HOGENOM" id="CLU_136682_0_0_9"/>
<keyword evidence="3" id="KW-1185">Reference proteome</keyword>
<gene>
    <name evidence="2" type="ordered locus">Dred_1819</name>
</gene>
<dbReference type="OrthoDB" id="1680582at2"/>
<evidence type="ECO:0000259" key="1">
    <source>
        <dbReference type="Pfam" id="PF01966"/>
    </source>
</evidence>
<feature type="domain" description="HD" evidence="1">
    <location>
        <begin position="34"/>
        <end position="131"/>
    </location>
</feature>
<dbReference type="Gene3D" id="1.10.3210.10">
    <property type="entry name" value="Hypothetical protein af1432"/>
    <property type="match status" value="1"/>
</dbReference>
<sequence>MNRVFQIQCTMLKKIAEFEGDTAQRDLPLDWERIHLVSCAKIGQILAIKRGVDLEMAAIACSIHDYGRIITGKQNNHAAAGYEPLKEFLAKCGFFTPHEIEILAVAAKNHSSKKEVGSPLEEIVKDADVLDCYQYNMPIEREEQKKRLENILQEIKL</sequence>
<dbReference type="InterPro" id="IPR003607">
    <property type="entry name" value="HD/PDEase_dom"/>
</dbReference>
<accession>A4J5J1</accession>
<dbReference type="EMBL" id="CP000612">
    <property type="protein sequence ID" value="ABO50344.1"/>
    <property type="molecule type" value="Genomic_DNA"/>
</dbReference>
<dbReference type="STRING" id="349161.Dred_1819"/>
<dbReference type="AlphaFoldDB" id="A4J5J1"/>
<dbReference type="SUPFAM" id="SSF109604">
    <property type="entry name" value="HD-domain/PDEase-like"/>
    <property type="match status" value="1"/>
</dbReference>
<name>A4J5J1_DESRM</name>
<dbReference type="KEGG" id="drm:Dred_1819"/>
<dbReference type="Proteomes" id="UP000001556">
    <property type="component" value="Chromosome"/>
</dbReference>
<reference evidence="2 3" key="1">
    <citation type="submission" date="2007-03" db="EMBL/GenBank/DDBJ databases">
        <title>Complete sequence of Desulfotomaculum reducens MI-1.</title>
        <authorList>
            <consortium name="US DOE Joint Genome Institute"/>
            <person name="Copeland A."/>
            <person name="Lucas S."/>
            <person name="Lapidus A."/>
            <person name="Barry K."/>
            <person name="Detter J.C."/>
            <person name="Glavina del Rio T."/>
            <person name="Hammon N."/>
            <person name="Israni S."/>
            <person name="Dalin E."/>
            <person name="Tice H."/>
            <person name="Pitluck S."/>
            <person name="Sims D."/>
            <person name="Brettin T."/>
            <person name="Bruce D."/>
            <person name="Han C."/>
            <person name="Tapia R."/>
            <person name="Schmutz J."/>
            <person name="Larimer F."/>
            <person name="Land M."/>
            <person name="Hauser L."/>
            <person name="Kyrpides N."/>
            <person name="Kim E."/>
            <person name="Tebo B.M."/>
            <person name="Richardson P."/>
        </authorList>
    </citation>
    <scope>NUCLEOTIDE SEQUENCE [LARGE SCALE GENOMIC DNA]</scope>
    <source>
        <strain evidence="2 3">MI-1</strain>
    </source>
</reference>
<evidence type="ECO:0000313" key="3">
    <source>
        <dbReference type="Proteomes" id="UP000001556"/>
    </source>
</evidence>
<protein>
    <submittedName>
        <fullName evidence="2">Metal dependent phosphohydrolase</fullName>
    </submittedName>
</protein>
<dbReference type="eggNOG" id="COG1418">
    <property type="taxonomic scope" value="Bacteria"/>
</dbReference>
<proteinExistence type="predicted"/>